<organism evidence="1 2">
    <name type="scientific">Sphingomonas kyungheensis</name>
    <dbReference type="NCBI Taxonomy" id="1069987"/>
    <lineage>
        <taxon>Bacteria</taxon>
        <taxon>Pseudomonadati</taxon>
        <taxon>Pseudomonadota</taxon>
        <taxon>Alphaproteobacteria</taxon>
        <taxon>Sphingomonadales</taxon>
        <taxon>Sphingomonadaceae</taxon>
        <taxon>Sphingomonas</taxon>
    </lineage>
</organism>
<comment type="caution">
    <text evidence="1">The sequence shown here is derived from an EMBL/GenBank/DDBJ whole genome shotgun (WGS) entry which is preliminary data.</text>
</comment>
<sequence length="354" mass="39972">MAGSANIAAKDDVLHVDITGSRRNPNVVRPSFVCLGCQAPTQKLFYVAERWACRGCHDLVYLTQRLGSVNKRIHNRDVMLAMLQEVPQQDQRRRWFHNQQRHLDRINRELAREGFTSLPQELLFRTYVDWPATGVAAEIDEEARQGAPRVDDVVADSSDAGLAFFRPLPPTCESVTPGELIGSLILDRPLSPWLTRHKADCARQLVRGLRKEAGTKASITVREFANLLAERLVTRPLVITSAWSDVTCIIGEAGRPEYVVTATYTGDPTLWRVGPGTKPYRRVLQAVLDEYIIMLRVRPSLEGRSDPHADLESARDEVSCRLARVEEALTLFNGSRHDLALSWVRHNLRRLQRA</sequence>
<dbReference type="Proteomes" id="UP001367771">
    <property type="component" value="Unassembled WGS sequence"/>
</dbReference>
<keyword evidence="2" id="KW-1185">Reference proteome</keyword>
<dbReference type="EMBL" id="JBBBDM010000011">
    <property type="protein sequence ID" value="MEI5688634.1"/>
    <property type="molecule type" value="Genomic_DNA"/>
</dbReference>
<dbReference type="RefSeq" id="WP_336545950.1">
    <property type="nucleotide sequence ID" value="NZ_JBBBDM010000011.1"/>
</dbReference>
<reference evidence="1 2" key="1">
    <citation type="journal article" date="2013" name="Int. J. Syst. Evol. Microbiol.">
        <title>Sphingomonas kyungheensis sp. nov., a bacterium with ginsenoside-converting activity isolated from soil of a ginseng field.</title>
        <authorList>
            <person name="Son H.M."/>
            <person name="Yang J.E."/>
            <person name="Park Y."/>
            <person name="Han C.K."/>
            <person name="Kim S.G."/>
            <person name="Kook M."/>
            <person name="Yi T.H."/>
        </authorList>
    </citation>
    <scope>NUCLEOTIDE SEQUENCE [LARGE SCALE GENOMIC DNA]</scope>
    <source>
        <strain evidence="1 2">LMG 26582</strain>
    </source>
</reference>
<name>A0ABU8H6N7_9SPHN</name>
<accession>A0ABU8H6N7</accession>
<proteinExistence type="predicted"/>
<evidence type="ECO:0000313" key="1">
    <source>
        <dbReference type="EMBL" id="MEI5688634.1"/>
    </source>
</evidence>
<evidence type="ECO:0000313" key="2">
    <source>
        <dbReference type="Proteomes" id="UP001367771"/>
    </source>
</evidence>
<gene>
    <name evidence="1" type="ORF">V8201_16190</name>
</gene>
<protein>
    <submittedName>
        <fullName evidence="1">Uncharacterized protein</fullName>
    </submittedName>
</protein>